<keyword evidence="6" id="KW-0067">ATP-binding</keyword>
<dbReference type="InterPro" id="IPR011009">
    <property type="entry name" value="Kinase-like_dom_sf"/>
</dbReference>
<accession>A0A498NKE1</accession>
<evidence type="ECO:0000256" key="5">
    <source>
        <dbReference type="ARBA" id="ARBA00022777"/>
    </source>
</evidence>
<keyword evidence="5 11" id="KW-0418">Kinase</keyword>
<dbReference type="EMBL" id="QBIY01011400">
    <property type="protein sequence ID" value="RXN32269.1"/>
    <property type="molecule type" value="Genomic_DNA"/>
</dbReference>
<dbReference type="STRING" id="84645.A0A498NKE1"/>
<comment type="caution">
    <text evidence="11">The sequence shown here is derived from an EMBL/GenBank/DDBJ whole genome shotgun (WGS) entry which is preliminary data.</text>
</comment>
<evidence type="ECO:0000313" key="12">
    <source>
        <dbReference type="Proteomes" id="UP000290572"/>
    </source>
</evidence>
<keyword evidence="3" id="KW-0808">Transferase</keyword>
<feature type="transmembrane region" description="Helical" evidence="10">
    <location>
        <begin position="12"/>
        <end position="30"/>
    </location>
</feature>
<evidence type="ECO:0000256" key="9">
    <source>
        <dbReference type="SAM" id="MobiDB-lite"/>
    </source>
</evidence>
<dbReference type="Gene3D" id="1.10.510.10">
    <property type="entry name" value="Transferase(Phosphotransferase) domain 1"/>
    <property type="match status" value="1"/>
</dbReference>
<comment type="catalytic activity">
    <reaction evidence="7">
        <text>L-threonyl-[protein] + ATP = O-phospho-L-threonyl-[protein] + ADP + H(+)</text>
        <dbReference type="Rhea" id="RHEA:46608"/>
        <dbReference type="Rhea" id="RHEA-COMP:11060"/>
        <dbReference type="Rhea" id="RHEA-COMP:11605"/>
        <dbReference type="ChEBI" id="CHEBI:15378"/>
        <dbReference type="ChEBI" id="CHEBI:30013"/>
        <dbReference type="ChEBI" id="CHEBI:30616"/>
        <dbReference type="ChEBI" id="CHEBI:61977"/>
        <dbReference type="ChEBI" id="CHEBI:456216"/>
        <dbReference type="EC" id="2.7.11.1"/>
    </reaction>
</comment>
<evidence type="ECO:0000313" key="11">
    <source>
        <dbReference type="EMBL" id="RXN32269.1"/>
    </source>
</evidence>
<evidence type="ECO:0000256" key="7">
    <source>
        <dbReference type="ARBA" id="ARBA00047899"/>
    </source>
</evidence>
<dbReference type="SUPFAM" id="SSF56112">
    <property type="entry name" value="Protein kinase-like (PK-like)"/>
    <property type="match status" value="1"/>
</dbReference>
<dbReference type="Proteomes" id="UP000290572">
    <property type="component" value="Unassembled WGS sequence"/>
</dbReference>
<dbReference type="GO" id="GO:0007346">
    <property type="term" value="P:regulation of mitotic cell cycle"/>
    <property type="evidence" value="ECO:0007669"/>
    <property type="project" value="TreeGrafter"/>
</dbReference>
<evidence type="ECO:0000256" key="8">
    <source>
        <dbReference type="ARBA" id="ARBA00048679"/>
    </source>
</evidence>
<feature type="region of interest" description="Disordered" evidence="9">
    <location>
        <begin position="131"/>
        <end position="152"/>
    </location>
</feature>
<organism evidence="11 12">
    <name type="scientific">Labeo rohita</name>
    <name type="common">Indian major carp</name>
    <name type="synonym">Cyprinus rohita</name>
    <dbReference type="NCBI Taxonomy" id="84645"/>
    <lineage>
        <taxon>Eukaryota</taxon>
        <taxon>Metazoa</taxon>
        <taxon>Chordata</taxon>
        <taxon>Craniata</taxon>
        <taxon>Vertebrata</taxon>
        <taxon>Euteleostomi</taxon>
        <taxon>Actinopterygii</taxon>
        <taxon>Neopterygii</taxon>
        <taxon>Teleostei</taxon>
        <taxon>Ostariophysi</taxon>
        <taxon>Cypriniformes</taxon>
        <taxon>Cyprinidae</taxon>
        <taxon>Labeoninae</taxon>
        <taxon>Labeonini</taxon>
        <taxon>Labeo</taxon>
    </lineage>
</organism>
<keyword evidence="10" id="KW-0812">Transmembrane</keyword>
<keyword evidence="10" id="KW-1133">Transmembrane helix</keyword>
<keyword evidence="4" id="KW-0547">Nucleotide-binding</keyword>
<name>A0A498NKE1_LABRO</name>
<reference evidence="11 12" key="1">
    <citation type="submission" date="2018-03" db="EMBL/GenBank/DDBJ databases">
        <title>Draft genome sequence of Rohu Carp (Labeo rohita).</title>
        <authorList>
            <person name="Das P."/>
            <person name="Kushwaha B."/>
            <person name="Joshi C.G."/>
            <person name="Kumar D."/>
            <person name="Nagpure N.S."/>
            <person name="Sahoo L."/>
            <person name="Das S.P."/>
            <person name="Bit A."/>
            <person name="Patnaik S."/>
            <person name="Meher P.K."/>
            <person name="Jayasankar P."/>
            <person name="Koringa P.G."/>
            <person name="Patel N.V."/>
            <person name="Hinsu A.T."/>
            <person name="Kumar R."/>
            <person name="Pandey M."/>
            <person name="Agarwal S."/>
            <person name="Srivastava S."/>
            <person name="Singh M."/>
            <person name="Iquebal M.A."/>
            <person name="Jaiswal S."/>
            <person name="Angadi U.B."/>
            <person name="Kumar N."/>
            <person name="Raza M."/>
            <person name="Shah T.M."/>
            <person name="Rai A."/>
            <person name="Jena J.K."/>
        </authorList>
    </citation>
    <scope>NUCLEOTIDE SEQUENCE [LARGE SCALE GENOMIC DNA]</scope>
    <source>
        <strain evidence="11">DASCIFA01</strain>
        <tissue evidence="11">Testis</tissue>
    </source>
</reference>
<evidence type="ECO:0000256" key="6">
    <source>
        <dbReference type="ARBA" id="ARBA00022840"/>
    </source>
</evidence>
<feature type="compositionally biased region" description="Acidic residues" evidence="9">
    <location>
        <begin position="140"/>
        <end position="151"/>
    </location>
</feature>
<protein>
    <recommendedName>
        <fullName evidence="1">non-specific serine/threonine protein kinase</fullName>
        <ecNumber evidence="1">2.7.11.1</ecNumber>
    </recommendedName>
</protein>
<dbReference type="GO" id="GO:0043066">
    <property type="term" value="P:negative regulation of apoptotic process"/>
    <property type="evidence" value="ECO:0007669"/>
    <property type="project" value="TreeGrafter"/>
</dbReference>
<keyword evidence="10" id="KW-0472">Membrane</keyword>
<comment type="catalytic activity">
    <reaction evidence="8">
        <text>L-seryl-[protein] + ATP = O-phospho-L-seryl-[protein] + ADP + H(+)</text>
        <dbReference type="Rhea" id="RHEA:17989"/>
        <dbReference type="Rhea" id="RHEA-COMP:9863"/>
        <dbReference type="Rhea" id="RHEA-COMP:11604"/>
        <dbReference type="ChEBI" id="CHEBI:15378"/>
        <dbReference type="ChEBI" id="CHEBI:29999"/>
        <dbReference type="ChEBI" id="CHEBI:30616"/>
        <dbReference type="ChEBI" id="CHEBI:83421"/>
        <dbReference type="ChEBI" id="CHEBI:456216"/>
        <dbReference type="EC" id="2.7.11.1"/>
    </reaction>
</comment>
<sequence length="233" mass="26418">MTAFKSLQKSSVCHNSVPVISMLVVCFHWLPFYHLHMLHMYVSATADQTSLQENVEICDLGEAPASEVLIAAEEQMEQDVLKPQDIHTPVYSSKDDKAKELDKDQTSLHQNIEICDLGEAPVSEVLPTFEKEQEQPQDVSIEDDEAEEPDNSTEMFCPPEFSVNGRYHAKPATVWSLGMLLFVMVCGYYPDDEDLHRISKNDWSKTDLSQECCLSRSGELAWRRCSSITGLWL</sequence>
<evidence type="ECO:0000256" key="3">
    <source>
        <dbReference type="ARBA" id="ARBA00022679"/>
    </source>
</evidence>
<keyword evidence="12" id="KW-1185">Reference proteome</keyword>
<dbReference type="InterPro" id="IPR051138">
    <property type="entry name" value="PIM_Ser/Thr_kinase"/>
</dbReference>
<keyword evidence="2" id="KW-0723">Serine/threonine-protein kinase</keyword>
<dbReference type="GO" id="GO:0004674">
    <property type="term" value="F:protein serine/threonine kinase activity"/>
    <property type="evidence" value="ECO:0007669"/>
    <property type="project" value="UniProtKB-KW"/>
</dbReference>
<dbReference type="AlphaFoldDB" id="A0A498NKE1"/>
<proteinExistence type="predicted"/>
<dbReference type="GO" id="GO:0005737">
    <property type="term" value="C:cytoplasm"/>
    <property type="evidence" value="ECO:0007669"/>
    <property type="project" value="TreeGrafter"/>
</dbReference>
<evidence type="ECO:0000256" key="10">
    <source>
        <dbReference type="SAM" id="Phobius"/>
    </source>
</evidence>
<evidence type="ECO:0000256" key="2">
    <source>
        <dbReference type="ARBA" id="ARBA00022527"/>
    </source>
</evidence>
<dbReference type="GO" id="GO:0005524">
    <property type="term" value="F:ATP binding"/>
    <property type="evidence" value="ECO:0007669"/>
    <property type="project" value="UniProtKB-KW"/>
</dbReference>
<dbReference type="PANTHER" id="PTHR22984:SF11">
    <property type="entry name" value="AURORA KINASE-RELATED"/>
    <property type="match status" value="1"/>
</dbReference>
<evidence type="ECO:0000256" key="1">
    <source>
        <dbReference type="ARBA" id="ARBA00012513"/>
    </source>
</evidence>
<gene>
    <name evidence="11" type="ORF">ROHU_016360</name>
</gene>
<evidence type="ECO:0000256" key="4">
    <source>
        <dbReference type="ARBA" id="ARBA00022741"/>
    </source>
</evidence>
<dbReference type="PANTHER" id="PTHR22984">
    <property type="entry name" value="SERINE/THREONINE-PROTEIN KINASE PIM"/>
    <property type="match status" value="1"/>
</dbReference>
<dbReference type="EC" id="2.7.11.1" evidence="1"/>